<evidence type="ECO:0000313" key="2">
    <source>
        <dbReference type="EMBL" id="GBP74356.1"/>
    </source>
</evidence>
<keyword evidence="3" id="KW-1185">Reference proteome</keyword>
<organism evidence="2 3">
    <name type="scientific">Eumeta variegata</name>
    <name type="common">Bagworm moth</name>
    <name type="synonym">Eumeta japonica</name>
    <dbReference type="NCBI Taxonomy" id="151549"/>
    <lineage>
        <taxon>Eukaryota</taxon>
        <taxon>Metazoa</taxon>
        <taxon>Ecdysozoa</taxon>
        <taxon>Arthropoda</taxon>
        <taxon>Hexapoda</taxon>
        <taxon>Insecta</taxon>
        <taxon>Pterygota</taxon>
        <taxon>Neoptera</taxon>
        <taxon>Endopterygota</taxon>
        <taxon>Lepidoptera</taxon>
        <taxon>Glossata</taxon>
        <taxon>Ditrysia</taxon>
        <taxon>Tineoidea</taxon>
        <taxon>Psychidae</taxon>
        <taxon>Oiketicinae</taxon>
        <taxon>Eumeta</taxon>
    </lineage>
</organism>
<dbReference type="EMBL" id="BGZK01001204">
    <property type="protein sequence ID" value="GBP74356.1"/>
    <property type="molecule type" value="Genomic_DNA"/>
</dbReference>
<feature type="region of interest" description="Disordered" evidence="1">
    <location>
        <begin position="1"/>
        <end position="49"/>
    </location>
</feature>
<evidence type="ECO:0000256" key="1">
    <source>
        <dbReference type="SAM" id="MobiDB-lite"/>
    </source>
</evidence>
<reference evidence="2 3" key="1">
    <citation type="journal article" date="2019" name="Commun. Biol.">
        <title>The bagworm genome reveals a unique fibroin gene that provides high tensile strength.</title>
        <authorList>
            <person name="Kono N."/>
            <person name="Nakamura H."/>
            <person name="Ohtoshi R."/>
            <person name="Tomita M."/>
            <person name="Numata K."/>
            <person name="Arakawa K."/>
        </authorList>
    </citation>
    <scope>NUCLEOTIDE SEQUENCE [LARGE SCALE GENOMIC DNA]</scope>
</reference>
<dbReference type="AlphaFoldDB" id="A0A4C1YE23"/>
<proteinExistence type="predicted"/>
<name>A0A4C1YE23_EUMVA</name>
<dbReference type="Proteomes" id="UP000299102">
    <property type="component" value="Unassembled WGS sequence"/>
</dbReference>
<protein>
    <submittedName>
        <fullName evidence="2">Uncharacterized protein</fullName>
    </submittedName>
</protein>
<sequence length="211" mass="23518">MQYAPAEYTANSKCSNKENIDPRLVPGQTEEQTDYRPGQCGGERARAGGSATNVGHIVDMACIVDTGRIRGGPLITRKWVLQLDLNLSSAVRGQRPQVNKRHTYIGCARAAAVTARGPVAVRTHRRFPPRPSPDRYSRFWLGASVYWQKARLCKGSQVSFMRVQCVNAFRMPLNVRSFYSTWDMFVDAHEIGFSAQGCYTTSTITIIISGR</sequence>
<gene>
    <name evidence="2" type="ORF">EVAR_84409_1</name>
</gene>
<comment type="caution">
    <text evidence="2">The sequence shown here is derived from an EMBL/GenBank/DDBJ whole genome shotgun (WGS) entry which is preliminary data.</text>
</comment>
<accession>A0A4C1YE23</accession>
<evidence type="ECO:0000313" key="3">
    <source>
        <dbReference type="Proteomes" id="UP000299102"/>
    </source>
</evidence>